<dbReference type="Proteomes" id="UP000216035">
    <property type="component" value="Unassembled WGS sequence"/>
</dbReference>
<name>A0A255ZRB5_9FLAO</name>
<feature type="transmembrane region" description="Helical" evidence="1">
    <location>
        <begin position="187"/>
        <end position="209"/>
    </location>
</feature>
<organism evidence="2 3">
    <name type="scientific">Flavobacterium aurantiibacter</name>
    <dbReference type="NCBI Taxonomy" id="2023067"/>
    <lineage>
        <taxon>Bacteria</taxon>
        <taxon>Pseudomonadati</taxon>
        <taxon>Bacteroidota</taxon>
        <taxon>Flavobacteriia</taxon>
        <taxon>Flavobacteriales</taxon>
        <taxon>Flavobacteriaceae</taxon>
        <taxon>Flavobacterium</taxon>
    </lineage>
</organism>
<evidence type="ECO:0008006" key="4">
    <source>
        <dbReference type="Google" id="ProtNLM"/>
    </source>
</evidence>
<dbReference type="RefSeq" id="WP_094486635.1">
    <property type="nucleotide sequence ID" value="NZ_NOXX01000203.1"/>
</dbReference>
<gene>
    <name evidence="2" type="ORF">CHX27_09990</name>
</gene>
<feature type="transmembrane region" description="Helical" evidence="1">
    <location>
        <begin position="344"/>
        <end position="360"/>
    </location>
</feature>
<dbReference type="OrthoDB" id="872037at2"/>
<keyword evidence="3" id="KW-1185">Reference proteome</keyword>
<feature type="transmembrane region" description="Helical" evidence="1">
    <location>
        <begin position="131"/>
        <end position="149"/>
    </location>
</feature>
<comment type="caution">
    <text evidence="2">The sequence shown here is derived from an EMBL/GenBank/DDBJ whole genome shotgun (WGS) entry which is preliminary data.</text>
</comment>
<sequence>MIKIDLRNPNIVWKAILLLLILARFAFVGKGFFAFPDEWRFTESVEAVKALVSFDINDFWQHIFKTQGRPADALLKLIPAAVIYSVHHLFGTLLYSEFAASVMFLFNFSIYLLLLRTYFNLFKTLLNNEHLAWFGIVLYSCLTLSFISLRHSDPYDSSQLFFVWILVQICRSNFTIKSAFNWGFVAFFAYLVYPGNILLYGIIAVFYGFTVYRKLNFKTAFFHVSTYGLGSFFLLLLTESASRFAGMSFLRESLWLSTSILQGSFSEAYTFIFKYFLEVESVLGIALLLGFFCGSIMLLIKQIPVFQKENILALLLISVAFFLFYASASFFLEKVVWYARLLKQFVPIILLVALLPLSLLSKKWQNSSITFFTLLALTSFALSWKEYRAVNYPRDLLFAQLEQHGKTAIQTTTEFKNFIPFYAQQPTKNTSYTLVNFGIVFPYRKLSEYRVYLPKSNETLVLDVPDCTAFKAYQFEGYNMEERANIDKQTPRLKIYRLNLEAKKATAK</sequence>
<feature type="transmembrane region" description="Helical" evidence="1">
    <location>
        <begin position="12"/>
        <end position="35"/>
    </location>
</feature>
<dbReference type="EMBL" id="NOXX01000203">
    <property type="protein sequence ID" value="OYQ43474.1"/>
    <property type="molecule type" value="Genomic_DNA"/>
</dbReference>
<feature type="transmembrane region" description="Helical" evidence="1">
    <location>
        <begin position="312"/>
        <end position="332"/>
    </location>
</feature>
<keyword evidence="1" id="KW-0812">Transmembrane</keyword>
<proteinExistence type="predicted"/>
<protein>
    <recommendedName>
        <fullName evidence="4">Glycosyltransferase RgtA/B/C/D-like domain-containing protein</fullName>
    </recommendedName>
</protein>
<accession>A0A255ZRB5</accession>
<keyword evidence="1" id="KW-1133">Transmembrane helix</keyword>
<feature type="transmembrane region" description="Helical" evidence="1">
    <location>
        <begin position="98"/>
        <end position="119"/>
    </location>
</feature>
<feature type="transmembrane region" description="Helical" evidence="1">
    <location>
        <begin position="282"/>
        <end position="300"/>
    </location>
</feature>
<feature type="transmembrane region" description="Helical" evidence="1">
    <location>
        <begin position="221"/>
        <end position="242"/>
    </location>
</feature>
<evidence type="ECO:0000313" key="3">
    <source>
        <dbReference type="Proteomes" id="UP000216035"/>
    </source>
</evidence>
<feature type="transmembrane region" description="Helical" evidence="1">
    <location>
        <begin position="367"/>
        <end position="384"/>
    </location>
</feature>
<evidence type="ECO:0000313" key="2">
    <source>
        <dbReference type="EMBL" id="OYQ43474.1"/>
    </source>
</evidence>
<keyword evidence="1" id="KW-0472">Membrane</keyword>
<reference evidence="2 3" key="1">
    <citation type="submission" date="2017-07" db="EMBL/GenBank/DDBJ databases">
        <title>Flavobacterium cyanobacteriorum sp. nov., isolated from cyanobacterial aggregates in a eutrophic lake.</title>
        <authorList>
            <person name="Cai H."/>
        </authorList>
    </citation>
    <scope>NUCLEOTIDE SEQUENCE [LARGE SCALE GENOMIC DNA]</scope>
    <source>
        <strain evidence="2 3">TH167</strain>
    </source>
</reference>
<dbReference type="AlphaFoldDB" id="A0A255ZRB5"/>
<evidence type="ECO:0000256" key="1">
    <source>
        <dbReference type="SAM" id="Phobius"/>
    </source>
</evidence>